<proteinExistence type="predicted"/>
<keyword evidence="3" id="KW-1185">Reference proteome</keyword>
<comment type="caution">
    <text evidence="2">The sequence shown here is derived from an EMBL/GenBank/DDBJ whole genome shotgun (WGS) entry which is preliminary data.</text>
</comment>
<organism evidence="2 3">
    <name type="scientific">Heliobacterium mobile</name>
    <name type="common">Heliobacillus mobilis</name>
    <dbReference type="NCBI Taxonomy" id="28064"/>
    <lineage>
        <taxon>Bacteria</taxon>
        <taxon>Bacillati</taxon>
        <taxon>Bacillota</taxon>
        <taxon>Clostridia</taxon>
        <taxon>Eubacteriales</taxon>
        <taxon>Heliobacteriaceae</taxon>
        <taxon>Heliobacterium</taxon>
    </lineage>
</organism>
<dbReference type="AlphaFoldDB" id="A0A6I3SAY6"/>
<dbReference type="Proteomes" id="UP000430670">
    <property type="component" value="Unassembled WGS sequence"/>
</dbReference>
<dbReference type="OrthoDB" id="9772295at2"/>
<gene>
    <name evidence="2" type="ORF">GJ688_00065</name>
</gene>
<sequence length="473" mass="53751">MTSVFSGPFYLIDGLSWGSLQTSGAFGATMEGRAPEKGRLCQLAEQSEKRRHALLLRAGWAGSSFYPVPNNADVPESWLREDPHPLSMSTYINDDGNQPLKDEEERKARRQREQNNYKAMPAAWIKRITEGTFPLQEKMALFWHNHFATSLVKVNRSLYMAQQYDLFYRFGLGKFGDLLKAITKNTAMLIWLDGYRNTSRAPNENYAREVMELFTLGVGSYNEDDIKAAARAFTGWQLDKTGASVFRQELHDQSVKTIFGKSDNFDADGIVELLLEHPRTAEFITTKVCRHFYRENPEPELVRELADLYRNSQYDMKTLLGVLFTREEFYQAAEKHSLVKNPTQFLAETVRLTGIHLTADQISHWLNEMGQLLFQPPNVAGWPSGEIWLNSATLRSRFHFAQEAARLAKEGPLGQNMPPSAEAAIEEWSSILCLTLTANTREALLHFSKGDWSLTKAQGLLALLLISPENQKM</sequence>
<dbReference type="Pfam" id="PF08811">
    <property type="entry name" value="DUF1800"/>
    <property type="match status" value="1"/>
</dbReference>
<feature type="region of interest" description="Disordered" evidence="1">
    <location>
        <begin position="89"/>
        <end position="113"/>
    </location>
</feature>
<feature type="compositionally biased region" description="Basic and acidic residues" evidence="1">
    <location>
        <begin position="100"/>
        <end position="113"/>
    </location>
</feature>
<evidence type="ECO:0000313" key="2">
    <source>
        <dbReference type="EMBL" id="MTV47372.1"/>
    </source>
</evidence>
<dbReference type="InterPro" id="IPR014917">
    <property type="entry name" value="DUF1800"/>
</dbReference>
<protein>
    <submittedName>
        <fullName evidence="2">DUF1800 family protein</fullName>
    </submittedName>
</protein>
<evidence type="ECO:0000313" key="3">
    <source>
        <dbReference type="Proteomes" id="UP000430670"/>
    </source>
</evidence>
<dbReference type="EMBL" id="WNKU01000001">
    <property type="protein sequence ID" value="MTV47372.1"/>
    <property type="molecule type" value="Genomic_DNA"/>
</dbReference>
<name>A0A6I3SAY6_HELMO</name>
<evidence type="ECO:0000256" key="1">
    <source>
        <dbReference type="SAM" id="MobiDB-lite"/>
    </source>
</evidence>
<reference evidence="2 3" key="1">
    <citation type="submission" date="2019-11" db="EMBL/GenBank/DDBJ databases">
        <title>Whole-genome sequence of a the green, strictly anaerobic photosynthetic bacterium Heliobacillus mobilis DSM 6151.</title>
        <authorList>
            <person name="Kyndt J.A."/>
            <person name="Meyer T.E."/>
        </authorList>
    </citation>
    <scope>NUCLEOTIDE SEQUENCE [LARGE SCALE GENOMIC DNA]</scope>
    <source>
        <strain evidence="2 3">DSM 6151</strain>
    </source>
</reference>
<accession>A0A6I3SAY6</accession>
<dbReference type="RefSeq" id="WP_155474505.1">
    <property type="nucleotide sequence ID" value="NZ_WNKU01000001.1"/>
</dbReference>